<proteinExistence type="predicted"/>
<organism evidence="2 3">
    <name type="scientific">Lentibacillus kimchii</name>
    <dbReference type="NCBI Taxonomy" id="1542911"/>
    <lineage>
        <taxon>Bacteria</taxon>
        <taxon>Bacillati</taxon>
        <taxon>Bacillota</taxon>
        <taxon>Bacilli</taxon>
        <taxon>Bacillales</taxon>
        <taxon>Bacillaceae</taxon>
        <taxon>Lentibacillus</taxon>
    </lineage>
</organism>
<dbReference type="RefSeq" id="WP_382358726.1">
    <property type="nucleotide sequence ID" value="NZ_JBHTGR010000016.1"/>
</dbReference>
<keyword evidence="1" id="KW-0472">Membrane</keyword>
<dbReference type="Proteomes" id="UP001596620">
    <property type="component" value="Unassembled WGS sequence"/>
</dbReference>
<reference evidence="3" key="1">
    <citation type="journal article" date="2019" name="Int. J. Syst. Evol. Microbiol.">
        <title>The Global Catalogue of Microorganisms (GCM) 10K type strain sequencing project: providing services to taxonomists for standard genome sequencing and annotation.</title>
        <authorList>
            <consortium name="The Broad Institute Genomics Platform"/>
            <consortium name="The Broad Institute Genome Sequencing Center for Infectious Disease"/>
            <person name="Wu L."/>
            <person name="Ma J."/>
        </authorList>
    </citation>
    <scope>NUCLEOTIDE SEQUENCE [LARGE SCALE GENOMIC DNA]</scope>
    <source>
        <strain evidence="3">JCM 30234</strain>
    </source>
</reference>
<name>A0ABW2UTV4_9BACI</name>
<keyword evidence="3" id="KW-1185">Reference proteome</keyword>
<evidence type="ECO:0000313" key="2">
    <source>
        <dbReference type="EMBL" id="MFC7747209.1"/>
    </source>
</evidence>
<evidence type="ECO:0000256" key="1">
    <source>
        <dbReference type="SAM" id="Phobius"/>
    </source>
</evidence>
<comment type="caution">
    <text evidence="2">The sequence shown here is derived from an EMBL/GenBank/DDBJ whole genome shotgun (WGS) entry which is preliminary data.</text>
</comment>
<gene>
    <name evidence="2" type="ORF">ACFQU8_08155</name>
</gene>
<accession>A0ABW2UTV4</accession>
<feature type="transmembrane region" description="Helical" evidence="1">
    <location>
        <begin position="72"/>
        <end position="94"/>
    </location>
</feature>
<dbReference type="EMBL" id="JBHTGR010000016">
    <property type="protein sequence ID" value="MFC7747209.1"/>
    <property type="molecule type" value="Genomic_DNA"/>
</dbReference>
<feature type="transmembrane region" description="Helical" evidence="1">
    <location>
        <begin position="46"/>
        <end position="65"/>
    </location>
</feature>
<sequence>MNLFIGILIGAFLIWAGYMVQAKKVFSFLADVTQMWEPVNKTRLGNRVGVLLIMIGVIAILAAIVTPWFGAAAGIVSGILAGIGAIMIIIAIGLDQMGY</sequence>
<evidence type="ECO:0000313" key="3">
    <source>
        <dbReference type="Proteomes" id="UP001596620"/>
    </source>
</evidence>
<keyword evidence="1" id="KW-0812">Transmembrane</keyword>
<evidence type="ECO:0008006" key="4">
    <source>
        <dbReference type="Google" id="ProtNLM"/>
    </source>
</evidence>
<protein>
    <recommendedName>
        <fullName evidence="4">DUF3784 domain-containing protein</fullName>
    </recommendedName>
</protein>
<keyword evidence="1" id="KW-1133">Transmembrane helix</keyword>